<keyword evidence="5 7" id="KW-1133">Transmembrane helix</keyword>
<feature type="transmembrane region" description="Helical" evidence="7">
    <location>
        <begin position="164"/>
        <end position="186"/>
    </location>
</feature>
<organism evidence="9 10">
    <name type="scientific">Cellulomonas aerilata</name>
    <dbReference type="NCBI Taxonomy" id="515326"/>
    <lineage>
        <taxon>Bacteria</taxon>
        <taxon>Bacillati</taxon>
        <taxon>Actinomycetota</taxon>
        <taxon>Actinomycetes</taxon>
        <taxon>Micrococcales</taxon>
        <taxon>Cellulomonadaceae</taxon>
        <taxon>Cellulomonas</taxon>
    </lineage>
</organism>
<dbReference type="Gene3D" id="1.20.1250.20">
    <property type="entry name" value="MFS general substrate transporter like domains"/>
    <property type="match status" value="2"/>
</dbReference>
<evidence type="ECO:0000256" key="6">
    <source>
        <dbReference type="ARBA" id="ARBA00023136"/>
    </source>
</evidence>
<feature type="transmembrane region" description="Helical" evidence="7">
    <location>
        <begin position="74"/>
        <end position="103"/>
    </location>
</feature>
<evidence type="ECO:0000256" key="3">
    <source>
        <dbReference type="ARBA" id="ARBA00022448"/>
    </source>
</evidence>
<feature type="transmembrane region" description="Helical" evidence="7">
    <location>
        <begin position="328"/>
        <end position="349"/>
    </location>
</feature>
<dbReference type="GO" id="GO:0022857">
    <property type="term" value="F:transmembrane transporter activity"/>
    <property type="evidence" value="ECO:0007669"/>
    <property type="project" value="InterPro"/>
</dbReference>
<dbReference type="Pfam" id="PF00582">
    <property type="entry name" value="Usp"/>
    <property type="match status" value="1"/>
</dbReference>
<accession>A0A512D8H9</accession>
<feature type="transmembrane region" description="Helical" evidence="7">
    <location>
        <begin position="361"/>
        <end position="384"/>
    </location>
</feature>
<evidence type="ECO:0000313" key="9">
    <source>
        <dbReference type="EMBL" id="GEO32580.1"/>
    </source>
</evidence>
<comment type="caution">
    <text evidence="9">The sequence shown here is derived from an EMBL/GenBank/DDBJ whole genome shotgun (WGS) entry which is preliminary data.</text>
</comment>
<keyword evidence="3" id="KW-0813">Transport</keyword>
<feature type="transmembrane region" description="Helical" evidence="7">
    <location>
        <begin position="231"/>
        <end position="250"/>
    </location>
</feature>
<feature type="transmembrane region" description="Helical" evidence="7">
    <location>
        <begin position="131"/>
        <end position="152"/>
    </location>
</feature>
<feature type="domain" description="UspA" evidence="8">
    <location>
        <begin position="437"/>
        <end position="575"/>
    </location>
</feature>
<comment type="subcellular location">
    <subcellularLocation>
        <location evidence="1">Membrane</location>
        <topology evidence="1">Multi-pass membrane protein</topology>
    </subcellularLocation>
</comment>
<feature type="transmembrane region" description="Helical" evidence="7">
    <location>
        <begin position="396"/>
        <end position="414"/>
    </location>
</feature>
<dbReference type="InterPro" id="IPR011701">
    <property type="entry name" value="MFS"/>
</dbReference>
<feature type="transmembrane region" description="Helical" evidence="7">
    <location>
        <begin position="36"/>
        <end position="54"/>
    </location>
</feature>
<keyword evidence="6 7" id="KW-0472">Membrane</keyword>
<gene>
    <name evidence="9" type="ORF">CAE01nite_03050</name>
</gene>
<dbReference type="Gene3D" id="3.40.50.620">
    <property type="entry name" value="HUPs"/>
    <property type="match status" value="1"/>
</dbReference>
<feature type="transmembrane region" description="Helical" evidence="7">
    <location>
        <begin position="6"/>
        <end position="29"/>
    </location>
</feature>
<evidence type="ECO:0000259" key="8">
    <source>
        <dbReference type="Pfam" id="PF00582"/>
    </source>
</evidence>
<keyword evidence="10" id="KW-1185">Reference proteome</keyword>
<dbReference type="SUPFAM" id="SSF52402">
    <property type="entry name" value="Adenine nucleotide alpha hydrolases-like"/>
    <property type="match status" value="1"/>
</dbReference>
<proteinExistence type="inferred from homology"/>
<dbReference type="Pfam" id="PF07690">
    <property type="entry name" value="MFS_1"/>
    <property type="match status" value="1"/>
</dbReference>
<dbReference type="Proteomes" id="UP000321181">
    <property type="component" value="Unassembled WGS sequence"/>
</dbReference>
<evidence type="ECO:0000256" key="2">
    <source>
        <dbReference type="ARBA" id="ARBA00008791"/>
    </source>
</evidence>
<evidence type="ECO:0000256" key="1">
    <source>
        <dbReference type="ARBA" id="ARBA00004141"/>
    </source>
</evidence>
<dbReference type="InterPro" id="IPR014729">
    <property type="entry name" value="Rossmann-like_a/b/a_fold"/>
</dbReference>
<dbReference type="GO" id="GO:0016020">
    <property type="term" value="C:membrane"/>
    <property type="evidence" value="ECO:0007669"/>
    <property type="project" value="UniProtKB-SubCell"/>
</dbReference>
<keyword evidence="4 7" id="KW-0812">Transmembrane</keyword>
<name>A0A512D8H9_9CELL</name>
<dbReference type="InterPro" id="IPR036259">
    <property type="entry name" value="MFS_trans_sf"/>
</dbReference>
<dbReference type="InterPro" id="IPR006015">
    <property type="entry name" value="Universal_stress_UspA"/>
</dbReference>
<dbReference type="AlphaFoldDB" id="A0A512D8H9"/>
<feature type="transmembrane region" description="Helical" evidence="7">
    <location>
        <begin position="270"/>
        <end position="292"/>
    </location>
</feature>
<dbReference type="PANTHER" id="PTHR19432">
    <property type="entry name" value="SUGAR TRANSPORTER"/>
    <property type="match status" value="1"/>
</dbReference>
<comment type="similarity">
    <text evidence="2">Belongs to the universal stress protein A family.</text>
</comment>
<protein>
    <recommendedName>
        <fullName evidence="8">UspA domain-containing protein</fullName>
    </recommendedName>
</protein>
<reference evidence="9 10" key="1">
    <citation type="submission" date="2019-07" db="EMBL/GenBank/DDBJ databases">
        <title>Whole genome shotgun sequence of Cellulomonas aerilata NBRC 106308.</title>
        <authorList>
            <person name="Hosoyama A."/>
            <person name="Uohara A."/>
            <person name="Ohji S."/>
            <person name="Ichikawa N."/>
        </authorList>
    </citation>
    <scope>NUCLEOTIDE SEQUENCE [LARGE SCALE GENOMIC DNA]</scope>
    <source>
        <strain evidence="9 10">NBRC 106308</strain>
    </source>
</reference>
<evidence type="ECO:0000256" key="7">
    <source>
        <dbReference type="SAM" id="Phobius"/>
    </source>
</evidence>
<dbReference type="InterPro" id="IPR006016">
    <property type="entry name" value="UspA"/>
</dbReference>
<sequence length="584" mass="62576">MAWMNLGFFGVQFSFGLTQTAVNPLFLLLGADAHSLPILNIAGPITGLLIQPFIGAMSDKTWSPRWGRRKPFVLGGGLVCVIILFLFPLVSALWMAVLCLWLVDAGNNTAMEPYRALISDRLRKAQIPKGFLIQSMFTGAGAVLANVSLYVFQQVLTGSSEAGVPTWVFVCFWLGAVCCLVTITIAMMRTREVTPSDEELAEIRTQSKGIAATVGDVARAVKVMPIGMHKIGLAFMFQWYAMFIYWQFVSVSVAESVFDAAPGTPGYEDAAGWTGLMNGGYNFVTMVSAMFLLPLCHRFGGKRVHAGTLALAGISLAALSTINTQALTLVPMIGLGICWASMVGVPYLMVASMVPRERTGVYMGILNMMIVVPMLIQTLTFGWIFDNLLDERGTNAILLAGVLLGCAAVAMLWVNSPPKDEDSSVMPLAARREITVYDRVIVGSDGSPSALYAVARAHEVAAAAEARVVVVTAYSPEGAVDRPVQVGGRQLLYGQEAARRAVHRSVAELTSDRIREIEQVVVAGEPADALLEVARTSTASLLVVGNRGLGAEEGESLGSVPAKIVRNAACDVLVVQTSALHEEL</sequence>
<feature type="transmembrane region" description="Helical" evidence="7">
    <location>
        <begin position="304"/>
        <end position="322"/>
    </location>
</feature>
<dbReference type="EMBL" id="BJYY01000001">
    <property type="protein sequence ID" value="GEO32580.1"/>
    <property type="molecule type" value="Genomic_DNA"/>
</dbReference>
<dbReference type="CDD" id="cd00293">
    <property type="entry name" value="USP-like"/>
    <property type="match status" value="1"/>
</dbReference>
<evidence type="ECO:0000256" key="5">
    <source>
        <dbReference type="ARBA" id="ARBA00022989"/>
    </source>
</evidence>
<evidence type="ECO:0000256" key="4">
    <source>
        <dbReference type="ARBA" id="ARBA00022692"/>
    </source>
</evidence>
<dbReference type="SUPFAM" id="SSF103473">
    <property type="entry name" value="MFS general substrate transporter"/>
    <property type="match status" value="1"/>
</dbReference>
<dbReference type="PANTHER" id="PTHR19432:SF35">
    <property type="entry name" value="SOLUTE CARRIER FAMILY 45 MEMBER 3 ISOFORM X1"/>
    <property type="match status" value="1"/>
</dbReference>
<dbReference type="PRINTS" id="PR01438">
    <property type="entry name" value="UNVRSLSTRESS"/>
</dbReference>
<evidence type="ECO:0000313" key="10">
    <source>
        <dbReference type="Proteomes" id="UP000321181"/>
    </source>
</evidence>